<comment type="caution">
    <text evidence="5">The sequence shown here is derived from an EMBL/GenBank/DDBJ whole genome shotgun (WGS) entry which is preliminary data.</text>
</comment>
<evidence type="ECO:0000256" key="3">
    <source>
        <dbReference type="SAM" id="SignalP"/>
    </source>
</evidence>
<accession>A0ABS3FUV1</accession>
<feature type="coiled-coil region" evidence="1">
    <location>
        <begin position="509"/>
        <end position="550"/>
    </location>
</feature>
<evidence type="ECO:0000313" key="6">
    <source>
        <dbReference type="Proteomes" id="UP000664844"/>
    </source>
</evidence>
<dbReference type="EMBL" id="JAFLQW010000361">
    <property type="protein sequence ID" value="MBO0350127.1"/>
    <property type="molecule type" value="Genomic_DNA"/>
</dbReference>
<keyword evidence="1" id="KW-0175">Coiled coil</keyword>
<feature type="compositionally biased region" description="Polar residues" evidence="2">
    <location>
        <begin position="778"/>
        <end position="787"/>
    </location>
</feature>
<dbReference type="Proteomes" id="UP000664844">
    <property type="component" value="Unassembled WGS sequence"/>
</dbReference>
<feature type="chain" id="PRO_5047290145" evidence="3">
    <location>
        <begin position="28"/>
        <end position="848"/>
    </location>
</feature>
<feature type="region of interest" description="Disordered" evidence="2">
    <location>
        <begin position="698"/>
        <end position="747"/>
    </location>
</feature>
<dbReference type="InterPro" id="IPR013424">
    <property type="entry name" value="Ice-binding_C"/>
</dbReference>
<organism evidence="5 6">
    <name type="scientific">Phormidium pseudopriestleyi FRX01</name>
    <dbReference type="NCBI Taxonomy" id="1759528"/>
    <lineage>
        <taxon>Bacteria</taxon>
        <taxon>Bacillati</taxon>
        <taxon>Cyanobacteriota</taxon>
        <taxon>Cyanophyceae</taxon>
        <taxon>Oscillatoriophycideae</taxon>
        <taxon>Oscillatoriales</taxon>
        <taxon>Oscillatoriaceae</taxon>
        <taxon>Phormidium</taxon>
    </lineage>
</organism>
<sequence length="848" mass="93855">MKTINQVSSAVAIAIAFLPLSNQSAQAARLASGTFSLFLECNNDGTSMLLNPQMGWQYSQDAIGDMTDGYTYDMTGMAVFQNESDVFVALAGNMPLSGAGYDRSLDRIFYGDLFFTPDGDNFQNSMTAGNLYGIHFSGSQDSGANAGLGIYQNVAAKTVGMQNFGHRTYGNYEGMVDTSSPNFYGDLGVSNNYLNPNGPGYNVISRGNRVQNDGFQMLSVLQLANAGFNLNQFGGSEIFGFKFNLDAILPELPPPLPKDVEALKGIGEEYGYNWNEKGHDEQLAHHDQVMVEKQAAADTHQSEADAQGQQADVHQTQSQMYEERRQTSNSEASRLWSEEINVRNNEVTQLARSSSGGQGNGIIATERNRRNNIVNQITQVTRTLTEIPGQIQTQTQLRQTAISQFNAVPSSASALATARQNASGTIQQAYAAVEDLSVRKATWEQYKQANQWDSRTREEQLALQEAYSGDWIAIRNDGSAAKDEQELTLFSQRISNFENQVTQQRQNTIQGYQTQISQADSQISSLQQQLQTAQERKPQLDNQLEQFYQTNTLRNRLQSIQQQASQNLGALDSNSSLTASQKAERREFYESEIARTQEFINELNSGDWKTSLDTLFDNAWSYFNSVLRQDARNSDRPIFDANGNPATYSQSDVTVQIPLYDEDGNITGYRTEIIGEVGAPKTVGSEYRREEAEAALFSTVRQERRQARNQAQGDRNRENNLKQQAASRQTQALSQKNSALSEKSAENERKNALLLDIEGQISQVRDTAIAEARRETMQESLAQANNENQREQALEDRVGARTPDNPGGIPNSEAEALSAMSVPEPSSVLGLMAITGACAALRRRRRAV</sequence>
<evidence type="ECO:0000313" key="5">
    <source>
        <dbReference type="EMBL" id="MBO0350127.1"/>
    </source>
</evidence>
<dbReference type="RefSeq" id="WP_207088622.1">
    <property type="nucleotide sequence ID" value="NZ_JAFLQW010000361.1"/>
</dbReference>
<feature type="region of interest" description="Disordered" evidence="2">
    <location>
        <begin position="775"/>
        <end position="813"/>
    </location>
</feature>
<evidence type="ECO:0000256" key="1">
    <source>
        <dbReference type="SAM" id="Coils"/>
    </source>
</evidence>
<feature type="compositionally biased region" description="Basic and acidic residues" evidence="2">
    <location>
        <begin position="788"/>
        <end position="799"/>
    </location>
</feature>
<evidence type="ECO:0000259" key="4">
    <source>
        <dbReference type="Pfam" id="PF07589"/>
    </source>
</evidence>
<dbReference type="Pfam" id="PF07589">
    <property type="entry name" value="PEP-CTERM"/>
    <property type="match status" value="1"/>
</dbReference>
<evidence type="ECO:0000256" key="2">
    <source>
        <dbReference type="SAM" id="MobiDB-lite"/>
    </source>
</evidence>
<dbReference type="NCBIfam" id="NF041930">
    <property type="entry name" value="Xrt_dep_XDD3"/>
    <property type="match status" value="1"/>
</dbReference>
<reference evidence="5 6" key="1">
    <citation type="submission" date="2021-03" db="EMBL/GenBank/DDBJ databases">
        <title>Metabolic Capacity of the Antarctic Cyanobacterium Phormidium pseudopriestleyi that Sustains Oxygenic Photosynthesis in the Presence of Hydrogen Sulfide.</title>
        <authorList>
            <person name="Lumian J.E."/>
            <person name="Jungblut A.D."/>
            <person name="Dillon M.L."/>
            <person name="Hawes I."/>
            <person name="Doran P.T."/>
            <person name="Mackey T.J."/>
            <person name="Dick G.J."/>
            <person name="Grettenberger C.L."/>
            <person name="Sumner D.Y."/>
        </authorList>
    </citation>
    <scope>NUCLEOTIDE SEQUENCE [LARGE SCALE GENOMIC DNA]</scope>
    <source>
        <strain evidence="5 6">FRX01</strain>
    </source>
</reference>
<dbReference type="NCBIfam" id="TIGR02595">
    <property type="entry name" value="PEP_CTERM"/>
    <property type="match status" value="1"/>
</dbReference>
<keyword evidence="3" id="KW-0732">Signal</keyword>
<feature type="compositionally biased region" description="Polar residues" evidence="2">
    <location>
        <begin position="721"/>
        <end position="741"/>
    </location>
</feature>
<proteinExistence type="predicted"/>
<name>A0ABS3FUV1_9CYAN</name>
<feature type="signal peptide" evidence="3">
    <location>
        <begin position="1"/>
        <end position="27"/>
    </location>
</feature>
<gene>
    <name evidence="5" type="ORF">J0895_13590</name>
</gene>
<keyword evidence="6" id="KW-1185">Reference proteome</keyword>
<feature type="domain" description="Ice-binding protein C-terminal" evidence="4">
    <location>
        <begin position="821"/>
        <end position="844"/>
    </location>
</feature>
<protein>
    <submittedName>
        <fullName evidence="5">PEP-CTERM sorting domain-containing protein</fullName>
    </submittedName>
</protein>